<comment type="caution">
    <text evidence="2">The sequence shown here is derived from an EMBL/GenBank/DDBJ whole genome shotgun (WGS) entry which is preliminary data.</text>
</comment>
<accession>A0ABT9J7Y3</accession>
<dbReference type="EMBL" id="JAVAMQ010000002">
    <property type="protein sequence ID" value="MDP5305923.1"/>
    <property type="molecule type" value="Genomic_DNA"/>
</dbReference>
<dbReference type="RefSeq" id="WP_305961802.1">
    <property type="nucleotide sequence ID" value="NZ_JAVAMQ010000002.1"/>
</dbReference>
<feature type="region of interest" description="Disordered" evidence="1">
    <location>
        <begin position="67"/>
        <end position="88"/>
    </location>
</feature>
<reference evidence="2 3" key="1">
    <citation type="submission" date="2023-08" db="EMBL/GenBank/DDBJ databases">
        <authorList>
            <person name="Park J.-S."/>
        </authorList>
    </citation>
    <scope>NUCLEOTIDE SEQUENCE [LARGE SCALE GENOMIC DNA]</scope>
    <source>
        <strain evidence="2 3">2205BS29-5</strain>
    </source>
</reference>
<sequence>MKERVLQGGQHPAQLALKIAGRRGAGERQPIADGLRRIADGKESDRADPHQGAVRLAVRPGLTTLVDRPDTIARRPPMSKGRERPRRN</sequence>
<name>A0ABT9J7Y3_9RHOB</name>
<evidence type="ECO:0000256" key="1">
    <source>
        <dbReference type="SAM" id="MobiDB-lite"/>
    </source>
</evidence>
<protein>
    <submittedName>
        <fullName evidence="2">Uncharacterized protein</fullName>
    </submittedName>
</protein>
<evidence type="ECO:0000313" key="3">
    <source>
        <dbReference type="Proteomes" id="UP001224997"/>
    </source>
</evidence>
<evidence type="ECO:0000313" key="2">
    <source>
        <dbReference type="EMBL" id="MDP5305923.1"/>
    </source>
</evidence>
<dbReference type="Proteomes" id="UP001224997">
    <property type="component" value="Unassembled WGS sequence"/>
</dbReference>
<organism evidence="2 3">
    <name type="scientific">Paracoccus spongiarum</name>
    <dbReference type="NCBI Taxonomy" id="3064387"/>
    <lineage>
        <taxon>Bacteria</taxon>
        <taxon>Pseudomonadati</taxon>
        <taxon>Pseudomonadota</taxon>
        <taxon>Alphaproteobacteria</taxon>
        <taxon>Rhodobacterales</taxon>
        <taxon>Paracoccaceae</taxon>
        <taxon>Paracoccus</taxon>
    </lineage>
</organism>
<gene>
    <name evidence="2" type="ORF">Q5Y72_02295</name>
</gene>
<keyword evidence="3" id="KW-1185">Reference proteome</keyword>
<proteinExistence type="predicted"/>